<proteinExistence type="predicted"/>
<sequence length="124" mass="14193">MVSAFSCALQMLATSTVTMSLPCLTRSSLHSQGFDPLQLYFYASKSTKLAKYIVFQWHRCTKFVVLITWKTAQMLLESWSSGEGRWILIRKKGGATTFRAHYMCTEMQNESDGHKKGMCHLPRM</sequence>
<reference evidence="2" key="1">
    <citation type="submission" date="2019-04" db="EMBL/GenBank/DDBJ databases">
        <title>An insight into the mialome of Ixodes scapularis.</title>
        <authorList>
            <person name="Ribeiro J.M."/>
            <person name="Mather T.N."/>
            <person name="Karim S."/>
        </authorList>
    </citation>
    <scope>NUCLEOTIDE SEQUENCE</scope>
</reference>
<protein>
    <submittedName>
        <fullName evidence="2">Putative secreted protein</fullName>
    </submittedName>
</protein>
<keyword evidence="1" id="KW-0732">Signal</keyword>
<evidence type="ECO:0000256" key="1">
    <source>
        <dbReference type="SAM" id="SignalP"/>
    </source>
</evidence>
<dbReference type="AlphaFoldDB" id="A0A4D5RC85"/>
<evidence type="ECO:0000313" key="2">
    <source>
        <dbReference type="EMBL" id="MOY34720.1"/>
    </source>
</evidence>
<organism evidence="2">
    <name type="scientific">Ixodes scapularis</name>
    <name type="common">Black-legged tick</name>
    <name type="synonym">Deer tick</name>
    <dbReference type="NCBI Taxonomy" id="6945"/>
    <lineage>
        <taxon>Eukaryota</taxon>
        <taxon>Metazoa</taxon>
        <taxon>Ecdysozoa</taxon>
        <taxon>Arthropoda</taxon>
        <taxon>Chelicerata</taxon>
        <taxon>Arachnida</taxon>
        <taxon>Acari</taxon>
        <taxon>Parasitiformes</taxon>
        <taxon>Ixodida</taxon>
        <taxon>Ixodoidea</taxon>
        <taxon>Ixodidae</taxon>
        <taxon>Ixodinae</taxon>
        <taxon>Ixodes</taxon>
    </lineage>
</organism>
<name>A0A4D5RC85_IXOSC</name>
<dbReference type="EMBL" id="GHJT01000749">
    <property type="protein sequence ID" value="MOY34720.1"/>
    <property type="molecule type" value="Transcribed_RNA"/>
</dbReference>
<feature type="signal peptide" evidence="1">
    <location>
        <begin position="1"/>
        <end position="20"/>
    </location>
</feature>
<feature type="chain" id="PRO_5020037534" evidence="1">
    <location>
        <begin position="21"/>
        <end position="124"/>
    </location>
</feature>
<accession>A0A4D5RC85</accession>